<keyword evidence="1" id="KW-1133">Transmembrane helix</keyword>
<evidence type="ECO:0000256" key="1">
    <source>
        <dbReference type="SAM" id="Phobius"/>
    </source>
</evidence>
<evidence type="ECO:0000313" key="2">
    <source>
        <dbReference type="EMBL" id="SED04385.1"/>
    </source>
</evidence>
<dbReference type="AlphaFoldDB" id="A0A1H4XFT8"/>
<dbReference type="EMBL" id="FNTH01000001">
    <property type="protein sequence ID" value="SED04385.1"/>
    <property type="molecule type" value="Genomic_DNA"/>
</dbReference>
<accession>A0A1H4XFT8</accession>
<dbReference type="Proteomes" id="UP000198992">
    <property type="component" value="Unassembled WGS sequence"/>
</dbReference>
<gene>
    <name evidence="2" type="ORF">SAMN05444164_3511</name>
</gene>
<protein>
    <submittedName>
        <fullName evidence="2">Uncharacterized protein</fullName>
    </submittedName>
</protein>
<name>A0A1H4XFT8_9BRAD</name>
<evidence type="ECO:0000313" key="3">
    <source>
        <dbReference type="Proteomes" id="UP000198992"/>
    </source>
</evidence>
<keyword evidence="1" id="KW-0472">Membrane</keyword>
<organism evidence="2 3">
    <name type="scientific">Bradyrhizobium erythrophlei</name>
    <dbReference type="NCBI Taxonomy" id="1437360"/>
    <lineage>
        <taxon>Bacteria</taxon>
        <taxon>Pseudomonadati</taxon>
        <taxon>Pseudomonadota</taxon>
        <taxon>Alphaproteobacteria</taxon>
        <taxon>Hyphomicrobiales</taxon>
        <taxon>Nitrobacteraceae</taxon>
        <taxon>Bradyrhizobium</taxon>
    </lineage>
</organism>
<proteinExistence type="predicted"/>
<feature type="transmembrane region" description="Helical" evidence="1">
    <location>
        <begin position="26"/>
        <end position="49"/>
    </location>
</feature>
<keyword evidence="1" id="KW-0812">Transmembrane</keyword>
<sequence>MIGVFALLSLPLNVIAVMHLFGWSWFGALIGVLFFSCVPFIGQLGYLILGVMGAYYVWAANFDWQAAAYPPTKTFSISTLTDAELDRFKTEVVRPGFERTCKAEALKTTGFDGKLPARAASQCACFATNFVAMLTRADMIAFEKDGRYPDELQQRVGTEIRRACQN</sequence>
<reference evidence="2 3" key="1">
    <citation type="submission" date="2016-10" db="EMBL/GenBank/DDBJ databases">
        <authorList>
            <person name="de Groot N.N."/>
        </authorList>
    </citation>
    <scope>NUCLEOTIDE SEQUENCE [LARGE SCALE GENOMIC DNA]</scope>
    <source>
        <strain evidence="2 3">MT12</strain>
    </source>
</reference>